<keyword evidence="1" id="KW-0547">Nucleotide-binding</keyword>
<keyword evidence="1" id="KW-0067">ATP-binding</keyword>
<keyword evidence="1" id="KW-0808">Transferase</keyword>
<dbReference type="GO" id="GO:0005886">
    <property type="term" value="C:plasma membrane"/>
    <property type="evidence" value="ECO:0007669"/>
    <property type="project" value="TreeGrafter"/>
</dbReference>
<evidence type="ECO:0000259" key="2">
    <source>
        <dbReference type="PROSITE" id="PS51455"/>
    </source>
</evidence>
<dbReference type="GO" id="GO:0016308">
    <property type="term" value="F:1-phosphatidylinositol-4-phosphate 5-kinase activity"/>
    <property type="evidence" value="ECO:0007669"/>
    <property type="project" value="TreeGrafter"/>
</dbReference>
<dbReference type="EMBL" id="ASPP01017286">
    <property type="protein sequence ID" value="ETO17084.1"/>
    <property type="molecule type" value="Genomic_DNA"/>
</dbReference>
<sequence>MKDGDLKKELALDPEQSGKMFESLKEDTAFLMQQQVMDYSLLLGIYRVGARPRNGADAQTAPAWTTESLVRSASPVVAAGNIGSNSLVFSLKSLDALNGHSLLDQSSSTLSSFPLLPGAINKYCQRAEEGSEIYFLGIIDILQKWDNKKRLEHYAKTCLRCKDKKGISCIEPKSYQLRFLNKMSMIGIRPSDNTKFDDEL</sequence>
<feature type="domain" description="PIPK" evidence="2">
    <location>
        <begin position="1"/>
        <end position="187"/>
    </location>
</feature>
<dbReference type="GO" id="GO:0005524">
    <property type="term" value="F:ATP binding"/>
    <property type="evidence" value="ECO:0007669"/>
    <property type="project" value="UniProtKB-UniRule"/>
</dbReference>
<dbReference type="InterPro" id="IPR027483">
    <property type="entry name" value="PInositol-4-P-4/5-kinase_C_sf"/>
</dbReference>
<proteinExistence type="predicted"/>
<protein>
    <submittedName>
        <fullName evidence="3">Phosphatidylinositol-5-phosphate 4-kinase type-2 gamma</fullName>
    </submittedName>
</protein>
<dbReference type="AlphaFoldDB" id="X6MTB3"/>
<dbReference type="GO" id="GO:0046854">
    <property type="term" value="P:phosphatidylinositol phosphate biosynthetic process"/>
    <property type="evidence" value="ECO:0007669"/>
    <property type="project" value="TreeGrafter"/>
</dbReference>
<keyword evidence="1 3" id="KW-0418">Kinase</keyword>
<evidence type="ECO:0000313" key="4">
    <source>
        <dbReference type="Proteomes" id="UP000023152"/>
    </source>
</evidence>
<dbReference type="OrthoDB" id="70770at2759"/>
<dbReference type="PANTHER" id="PTHR23086">
    <property type="entry name" value="PHOSPHATIDYLINOSITOL-4-PHOSPHATE 5-KINASE"/>
    <property type="match status" value="1"/>
</dbReference>
<evidence type="ECO:0000256" key="1">
    <source>
        <dbReference type="PROSITE-ProRule" id="PRU00781"/>
    </source>
</evidence>
<dbReference type="Proteomes" id="UP000023152">
    <property type="component" value="Unassembled WGS sequence"/>
</dbReference>
<gene>
    <name evidence="3" type="ORF">RFI_20249</name>
</gene>
<keyword evidence="4" id="KW-1185">Reference proteome</keyword>
<dbReference type="InterPro" id="IPR002498">
    <property type="entry name" value="PInositol-4-P-4/5-kinase_core"/>
</dbReference>
<comment type="caution">
    <text evidence="3">The sequence shown here is derived from an EMBL/GenBank/DDBJ whole genome shotgun (WGS) entry which is preliminary data.</text>
</comment>
<dbReference type="PANTHER" id="PTHR23086:SF8">
    <property type="entry name" value="PHOSPHATIDYLINOSITOL 5-PHOSPHATE 4-KINASE, ISOFORM A"/>
    <property type="match status" value="1"/>
</dbReference>
<dbReference type="InterPro" id="IPR023610">
    <property type="entry name" value="PInositol-4/5-P-5/4-kinase"/>
</dbReference>
<accession>X6MTB3</accession>
<dbReference type="SUPFAM" id="SSF56104">
    <property type="entry name" value="SAICAR synthase-like"/>
    <property type="match status" value="1"/>
</dbReference>
<evidence type="ECO:0000313" key="3">
    <source>
        <dbReference type="EMBL" id="ETO17084.1"/>
    </source>
</evidence>
<dbReference type="Gene3D" id="3.30.810.10">
    <property type="entry name" value="2-Layer Sandwich"/>
    <property type="match status" value="1"/>
</dbReference>
<dbReference type="Pfam" id="PF01504">
    <property type="entry name" value="PIP5K"/>
    <property type="match status" value="1"/>
</dbReference>
<reference evidence="3 4" key="1">
    <citation type="journal article" date="2013" name="Curr. Biol.">
        <title>The Genome of the Foraminiferan Reticulomyxa filosa.</title>
        <authorList>
            <person name="Glockner G."/>
            <person name="Hulsmann N."/>
            <person name="Schleicher M."/>
            <person name="Noegel A.A."/>
            <person name="Eichinger L."/>
            <person name="Gallinger C."/>
            <person name="Pawlowski J."/>
            <person name="Sierra R."/>
            <person name="Euteneuer U."/>
            <person name="Pillet L."/>
            <person name="Moustafa A."/>
            <person name="Platzer M."/>
            <person name="Groth M."/>
            <person name="Szafranski K."/>
            <person name="Schliwa M."/>
        </authorList>
    </citation>
    <scope>NUCLEOTIDE SEQUENCE [LARGE SCALE GENOMIC DNA]</scope>
</reference>
<dbReference type="PROSITE" id="PS51455">
    <property type="entry name" value="PIPK"/>
    <property type="match status" value="1"/>
</dbReference>
<name>X6MTB3_RETFI</name>
<organism evidence="3 4">
    <name type="scientific">Reticulomyxa filosa</name>
    <dbReference type="NCBI Taxonomy" id="46433"/>
    <lineage>
        <taxon>Eukaryota</taxon>
        <taxon>Sar</taxon>
        <taxon>Rhizaria</taxon>
        <taxon>Retaria</taxon>
        <taxon>Foraminifera</taxon>
        <taxon>Monothalamids</taxon>
        <taxon>Reticulomyxidae</taxon>
        <taxon>Reticulomyxa</taxon>
    </lineage>
</organism>